<evidence type="ECO:0000256" key="1">
    <source>
        <dbReference type="SAM" id="MobiDB-lite"/>
    </source>
</evidence>
<evidence type="ECO:0000313" key="2">
    <source>
        <dbReference type="EMBL" id="KAH9310274.1"/>
    </source>
</evidence>
<dbReference type="AlphaFoldDB" id="A0AA38FVM7"/>
<gene>
    <name evidence="2" type="ORF">KI387_044219</name>
</gene>
<proteinExistence type="predicted"/>
<sequence length="556" mass="62212">MISTPNDSKILFRNFKWSCLNLKTAHAGSTIAVDIRLPSSAKTEDNYKVKADRIRVFTRDFTQTQIGNPTAVRGRTNGYSSHFYATRNGEKRTTLNAQRYFENCCNQHILVKMGGPPCQIEPCADPDWKDNTELWNILSIGGFTNFVERVQGHDQSISVRFAKEWNERMVDYRGQKILINDELIAEATGLSLEGYRFFNKRVIKEAEERRFVEEEEKLIFNTAGLLVNSIPSPYDEVTRMMIRYISLEGRFVTVPAKHLVFLNHFRRSRLVCFPHYLLNSLERSILEFQKHTRAVPLHQGLILLIHKHCLIKFPGLPSSPGLALLGSVAASPVSPAVPAAAPPASGADAPMQAAHASPSFPPAAAPATHTVSTSKRVTRASRRLNLESTAEGDEPLDDIARDLLNISSASPQAAPTDNPSRRLEALEAELKLLKDEVKNIAKQKGKKSIEGEGSIGNSQLDEIYKKLTSLDSRLGKTKTRHEYNIAAFRAIEEFIEGHARSVSHLSGVPMTLWGNEKESKRTREELDKTDAAHMTTLGMYHAWKKVKMSIDQAAKK</sequence>
<dbReference type="EMBL" id="JAHRHJ020000007">
    <property type="protein sequence ID" value="KAH9310274.1"/>
    <property type="molecule type" value="Genomic_DNA"/>
</dbReference>
<evidence type="ECO:0000313" key="3">
    <source>
        <dbReference type="Proteomes" id="UP000824469"/>
    </source>
</evidence>
<keyword evidence="3" id="KW-1185">Reference proteome</keyword>
<feature type="compositionally biased region" description="Low complexity" evidence="1">
    <location>
        <begin position="336"/>
        <end position="358"/>
    </location>
</feature>
<dbReference type="Proteomes" id="UP000824469">
    <property type="component" value="Unassembled WGS sequence"/>
</dbReference>
<reference evidence="2 3" key="1">
    <citation type="journal article" date="2021" name="Nat. Plants">
        <title>The Taxus genome provides insights into paclitaxel biosynthesis.</title>
        <authorList>
            <person name="Xiong X."/>
            <person name="Gou J."/>
            <person name="Liao Q."/>
            <person name="Li Y."/>
            <person name="Zhou Q."/>
            <person name="Bi G."/>
            <person name="Li C."/>
            <person name="Du R."/>
            <person name="Wang X."/>
            <person name="Sun T."/>
            <person name="Guo L."/>
            <person name="Liang H."/>
            <person name="Lu P."/>
            <person name="Wu Y."/>
            <person name="Zhang Z."/>
            <person name="Ro D.K."/>
            <person name="Shang Y."/>
            <person name="Huang S."/>
            <person name="Yan J."/>
        </authorList>
    </citation>
    <scope>NUCLEOTIDE SEQUENCE [LARGE SCALE GENOMIC DNA]</scope>
    <source>
        <strain evidence="2">Ta-2019</strain>
    </source>
</reference>
<organism evidence="2 3">
    <name type="scientific">Taxus chinensis</name>
    <name type="common">Chinese yew</name>
    <name type="synonym">Taxus wallichiana var. chinensis</name>
    <dbReference type="NCBI Taxonomy" id="29808"/>
    <lineage>
        <taxon>Eukaryota</taxon>
        <taxon>Viridiplantae</taxon>
        <taxon>Streptophyta</taxon>
        <taxon>Embryophyta</taxon>
        <taxon>Tracheophyta</taxon>
        <taxon>Spermatophyta</taxon>
        <taxon>Pinopsida</taxon>
        <taxon>Pinidae</taxon>
        <taxon>Conifers II</taxon>
        <taxon>Cupressales</taxon>
        <taxon>Taxaceae</taxon>
        <taxon>Taxus</taxon>
    </lineage>
</organism>
<feature type="region of interest" description="Disordered" evidence="1">
    <location>
        <begin position="336"/>
        <end position="395"/>
    </location>
</feature>
<feature type="compositionally biased region" description="Low complexity" evidence="1">
    <location>
        <begin position="365"/>
        <end position="374"/>
    </location>
</feature>
<name>A0AA38FVM7_TAXCH</name>
<protein>
    <submittedName>
        <fullName evidence="2">Uncharacterized protein</fullName>
    </submittedName>
</protein>
<comment type="caution">
    <text evidence="2">The sequence shown here is derived from an EMBL/GenBank/DDBJ whole genome shotgun (WGS) entry which is preliminary data.</text>
</comment>
<accession>A0AA38FVM7</accession>